<dbReference type="OrthoDB" id="5460985at2"/>
<reference evidence="2" key="1">
    <citation type="submission" date="2016-10" db="EMBL/GenBank/DDBJ databases">
        <authorList>
            <person name="Varghese N."/>
            <person name="Submissions S."/>
        </authorList>
    </citation>
    <scope>NUCLEOTIDE SEQUENCE [LARGE SCALE GENOMIC DNA]</scope>
    <source>
        <strain evidence="2">DSM 16995</strain>
    </source>
</reference>
<gene>
    <name evidence="1" type="ORF">SAMN05660337_2015</name>
</gene>
<dbReference type="Proteomes" id="UP000199053">
    <property type="component" value="Unassembled WGS sequence"/>
</dbReference>
<sequence>MEILIILIALIIFAFIVYSVYAGRTAKYSQRKRAFELKEAHMNRSMDRLRSEISLIEDEIKKTESQITDSFDDTE</sequence>
<dbReference type="RefSeq" id="WP_092160732.1">
    <property type="nucleotide sequence ID" value="NZ_FNGA01000003.1"/>
</dbReference>
<evidence type="ECO:0000313" key="1">
    <source>
        <dbReference type="EMBL" id="SDL08173.1"/>
    </source>
</evidence>
<evidence type="ECO:0000313" key="2">
    <source>
        <dbReference type="Proteomes" id="UP000199053"/>
    </source>
</evidence>
<dbReference type="AlphaFoldDB" id="A0A1G9H713"/>
<organism evidence="1 2">
    <name type="scientific">Maridesulfovibrio ferrireducens</name>
    <dbReference type="NCBI Taxonomy" id="246191"/>
    <lineage>
        <taxon>Bacteria</taxon>
        <taxon>Pseudomonadati</taxon>
        <taxon>Thermodesulfobacteriota</taxon>
        <taxon>Desulfovibrionia</taxon>
        <taxon>Desulfovibrionales</taxon>
        <taxon>Desulfovibrionaceae</taxon>
        <taxon>Maridesulfovibrio</taxon>
    </lineage>
</organism>
<dbReference type="STRING" id="246191.SAMN05660337_2015"/>
<accession>A0A1G9H713</accession>
<dbReference type="EMBL" id="FNGA01000003">
    <property type="protein sequence ID" value="SDL08173.1"/>
    <property type="molecule type" value="Genomic_DNA"/>
</dbReference>
<name>A0A1G9H713_9BACT</name>
<protein>
    <submittedName>
        <fullName evidence="1">Uncharacterized protein</fullName>
    </submittedName>
</protein>
<proteinExistence type="predicted"/>
<keyword evidence="2" id="KW-1185">Reference proteome</keyword>